<evidence type="ECO:0000313" key="2">
    <source>
        <dbReference type="EMBL" id="QEC73616.1"/>
    </source>
</evidence>
<sequence length="420" mass="49225">MKNAIKKASAKGKNKVQSSMDKKQGEAAVRDKELEFIKSIQDDAEDDAKYFPEDMSEEEAILMAFENFFGLLDQIEDAANLLTQATAKQAALDELYYKKLVPKITLNNKLRFFILKSLFSFYYKPWINKKITAKEKESLMIHIKVQLQDLTTTAHYESPLFNHFHQRLYNETIQQDLENSLEISIRRYQDYLRMQNIDYSLIDSSTVKGYKELQEKALQAVRQHFEPILGNASLKYKYMPSLPLNIVIDSDIIQDEIKLWQGMERSISDLMEIAAPITTILSSLRFRKLPVSIGAESIKLKEKIRKAIKRKKTTNLLNYFIQFLRFHKPRIKELSKEKVHELNQVLFELLGTIHLHIDELPDHPKYFKRLSLNAMFFRMYDLDLILQELQKETIELRQRYAALKKNNSSAIDCIKKILSE</sequence>
<dbReference type="AlphaFoldDB" id="A0A5B8VSC6"/>
<proteinExistence type="predicted"/>
<feature type="compositionally biased region" description="Basic and acidic residues" evidence="1">
    <location>
        <begin position="20"/>
        <end position="29"/>
    </location>
</feature>
<evidence type="ECO:0000313" key="3">
    <source>
        <dbReference type="Proteomes" id="UP000321291"/>
    </source>
</evidence>
<protein>
    <submittedName>
        <fullName evidence="2">Uncharacterized protein</fullName>
    </submittedName>
</protein>
<evidence type="ECO:0000256" key="1">
    <source>
        <dbReference type="SAM" id="MobiDB-lite"/>
    </source>
</evidence>
<name>A0A5B8VSC6_9BACT</name>
<dbReference type="RefSeq" id="WP_146786356.1">
    <property type="nucleotide sequence ID" value="NZ_CP042434.1"/>
</dbReference>
<feature type="region of interest" description="Disordered" evidence="1">
    <location>
        <begin position="1"/>
        <end position="29"/>
    </location>
</feature>
<accession>A0A5B8VSC6</accession>
<feature type="compositionally biased region" description="Basic residues" evidence="1">
    <location>
        <begin position="1"/>
        <end position="14"/>
    </location>
</feature>
<dbReference type="Proteomes" id="UP000321291">
    <property type="component" value="Chromosome"/>
</dbReference>
<gene>
    <name evidence="2" type="ORF">FSB73_20050</name>
</gene>
<dbReference type="KEGG" id="agi:FSB73_20050"/>
<dbReference type="EMBL" id="CP042434">
    <property type="protein sequence ID" value="QEC73616.1"/>
    <property type="molecule type" value="Genomic_DNA"/>
</dbReference>
<reference evidence="2 3" key="1">
    <citation type="journal article" date="2017" name="Int. J. Syst. Evol. Microbiol.">
        <title>Arachidicoccus ginsenosidivorans sp. nov., with ginsenoside-converting activity isolated from ginseng cultivating soil.</title>
        <authorList>
            <person name="Siddiqi M.Z."/>
            <person name="Aslam Z."/>
            <person name="Im W.T."/>
        </authorList>
    </citation>
    <scope>NUCLEOTIDE SEQUENCE [LARGE SCALE GENOMIC DNA]</scope>
    <source>
        <strain evidence="2 3">Gsoil 809</strain>
    </source>
</reference>
<organism evidence="2 3">
    <name type="scientific">Arachidicoccus ginsenosidivorans</name>
    <dbReference type="NCBI Taxonomy" id="496057"/>
    <lineage>
        <taxon>Bacteria</taxon>
        <taxon>Pseudomonadati</taxon>
        <taxon>Bacteroidota</taxon>
        <taxon>Chitinophagia</taxon>
        <taxon>Chitinophagales</taxon>
        <taxon>Chitinophagaceae</taxon>
        <taxon>Arachidicoccus</taxon>
    </lineage>
</organism>
<keyword evidence="3" id="KW-1185">Reference proteome</keyword>